<comment type="catalytic activity">
    <reaction evidence="3">
        <text>[thioredoxin]-dithiol + NADP(+) = [thioredoxin]-disulfide + NADPH + H(+)</text>
        <dbReference type="Rhea" id="RHEA:20345"/>
        <dbReference type="Rhea" id="RHEA-COMP:10698"/>
        <dbReference type="Rhea" id="RHEA-COMP:10700"/>
        <dbReference type="ChEBI" id="CHEBI:15378"/>
        <dbReference type="ChEBI" id="CHEBI:29950"/>
        <dbReference type="ChEBI" id="CHEBI:50058"/>
        <dbReference type="ChEBI" id="CHEBI:57783"/>
        <dbReference type="ChEBI" id="CHEBI:58349"/>
        <dbReference type="EC" id="1.8.1.9"/>
    </reaction>
</comment>
<dbReference type="InterPro" id="IPR000595">
    <property type="entry name" value="cNMP-bd_dom"/>
</dbReference>
<dbReference type="eggNOG" id="COG0492">
    <property type="taxonomic scope" value="Bacteria"/>
</dbReference>
<dbReference type="AlphaFoldDB" id="A1R5W0"/>
<evidence type="ECO:0000313" key="5">
    <source>
        <dbReference type="EMBL" id="ABM09729.1"/>
    </source>
</evidence>
<dbReference type="PROSITE" id="PS50042">
    <property type="entry name" value="CNMP_BINDING_3"/>
    <property type="match status" value="1"/>
</dbReference>
<dbReference type="Proteomes" id="UP000000637">
    <property type="component" value="Chromosome"/>
</dbReference>
<dbReference type="RefSeq" id="WP_011774566.1">
    <property type="nucleotide sequence ID" value="NC_008711.1"/>
</dbReference>
<dbReference type="Gene3D" id="2.60.120.10">
    <property type="entry name" value="Jelly Rolls"/>
    <property type="match status" value="1"/>
</dbReference>
<evidence type="ECO:0000256" key="1">
    <source>
        <dbReference type="ARBA" id="ARBA00022630"/>
    </source>
</evidence>
<gene>
    <name evidence="5" type="ordered locus">AAur_1873</name>
</gene>
<dbReference type="HOGENOM" id="CLU_031864_5_8_11"/>
<proteinExistence type="predicted"/>
<keyword evidence="1" id="KW-0285">Flavoprotein</keyword>
<dbReference type="PRINTS" id="PR00368">
    <property type="entry name" value="FADPNR"/>
</dbReference>
<keyword evidence="2" id="KW-0560">Oxidoreductase</keyword>
<dbReference type="CDD" id="cd00038">
    <property type="entry name" value="CAP_ED"/>
    <property type="match status" value="1"/>
</dbReference>
<dbReference type="Gene3D" id="3.50.50.60">
    <property type="entry name" value="FAD/NAD(P)-binding domain"/>
    <property type="match status" value="2"/>
</dbReference>
<evidence type="ECO:0000259" key="4">
    <source>
        <dbReference type="PROSITE" id="PS50042"/>
    </source>
</evidence>
<dbReference type="InterPro" id="IPR018490">
    <property type="entry name" value="cNMP-bd_dom_sf"/>
</dbReference>
<evidence type="ECO:0000256" key="2">
    <source>
        <dbReference type="ARBA" id="ARBA00023002"/>
    </source>
</evidence>
<dbReference type="SUPFAM" id="SSF51206">
    <property type="entry name" value="cAMP-binding domain-like"/>
    <property type="match status" value="1"/>
</dbReference>
<dbReference type="InterPro" id="IPR050097">
    <property type="entry name" value="Ferredoxin-NADP_redctase_2"/>
</dbReference>
<feature type="domain" description="Cyclic nucleotide-binding" evidence="4">
    <location>
        <begin position="18"/>
        <end position="148"/>
    </location>
</feature>
<dbReference type="InterPro" id="IPR036188">
    <property type="entry name" value="FAD/NAD-bd_sf"/>
</dbReference>
<reference evidence="5 6" key="1">
    <citation type="journal article" date="2006" name="PLoS Genet.">
        <title>Secrets of soil survival revealed by the genome sequence of Arthrobacter aurescens TC1.</title>
        <authorList>
            <person name="Mongodin E.F."/>
            <person name="Shapir N."/>
            <person name="Daugherty S.C."/>
            <person name="DeBoy R.T."/>
            <person name="Emerson J.B."/>
            <person name="Shvartzbeyn A."/>
            <person name="Radune D."/>
            <person name="Vamathevan J."/>
            <person name="Riggs F."/>
            <person name="Grinberg V."/>
            <person name="Khouri H."/>
            <person name="Wackett L.P."/>
            <person name="Nelson K.E."/>
            <person name="Sadowsky M.J."/>
        </authorList>
    </citation>
    <scope>NUCLEOTIDE SEQUENCE [LARGE SCALE GENOMIC DNA]</scope>
    <source>
        <strain evidence="5 6">TC1</strain>
    </source>
</reference>
<accession>A1R5W0</accession>
<dbReference type="EMBL" id="CP000474">
    <property type="protein sequence ID" value="ABM09729.1"/>
    <property type="molecule type" value="Genomic_DNA"/>
</dbReference>
<dbReference type="SMART" id="SM00100">
    <property type="entry name" value="cNMP"/>
    <property type="match status" value="1"/>
</dbReference>
<dbReference type="PANTHER" id="PTHR48105">
    <property type="entry name" value="THIOREDOXIN REDUCTASE 1-RELATED-RELATED"/>
    <property type="match status" value="1"/>
</dbReference>
<dbReference type="STRING" id="290340.AAur_1873"/>
<protein>
    <submittedName>
        <fullName evidence="5">Thioredoxin reductase</fullName>
    </submittedName>
</protein>
<dbReference type="InterPro" id="IPR023753">
    <property type="entry name" value="FAD/NAD-binding_dom"/>
</dbReference>
<name>A1R5W0_PAEAT</name>
<keyword evidence="6" id="KW-1185">Reference proteome</keyword>
<dbReference type="KEGG" id="aau:AAur_1873"/>
<dbReference type="SUPFAM" id="SSF51905">
    <property type="entry name" value="FAD/NAD(P)-binding domain"/>
    <property type="match status" value="1"/>
</dbReference>
<organism evidence="5 6">
    <name type="scientific">Paenarthrobacter aurescens (strain TC1)</name>
    <dbReference type="NCBI Taxonomy" id="290340"/>
    <lineage>
        <taxon>Bacteria</taxon>
        <taxon>Bacillati</taxon>
        <taxon>Actinomycetota</taxon>
        <taxon>Actinomycetes</taxon>
        <taxon>Micrococcales</taxon>
        <taxon>Micrococcaceae</taxon>
        <taxon>Paenarthrobacter</taxon>
    </lineage>
</organism>
<sequence>MQPFADSGPVETPDVSGAYPRLSQAQIDLLSRVGTIRGSAAGEVLTREGDLDGDFFVVLQGTVVVVEGLLDVQGNQAAQLGPGTHILEVHGPGRFLGELGLVEGQPSFVSSVSAEASKVLQISGEDLRRVVLTDAAVGETILRAYLQRRILLIGTGAGIRIVGSRFSRDTLRLLEFSASNRLPHRLVDLENDGQAQAILDRVGIPAGDLPAVVLNASQVLRNPSNADLALATGLRAVKEHSTTYDLMVIGAGPAGLAAAVYAASDGLSVVLKEGGGLGGQAGTSPRIENFLGFPAGISGGELTERAILQARKFGVHINVACGARTIALTDGGFRAEFNGSGPASSRAALLATGVHYRRLPIAGLESLEGNSVFYAATVHEARLCGSQPVTVVGGGNSAGQAALFLAGTGAAVRLVVRGTDLRADMSRYLADRIEEQSAITVLLGATIVGVSGSGALEQVVVDLRATGEQHTFDSRYLFIFIGAVPHTEWLQGTLALDDKGFILTGADLGEFPPEFSHLGRRRLPLETSVPGMFAVGDVRHGSVKRVTAAAGEGSTAVAMIHEHLRLLRFGPSSDAEPLASDRTSATTA</sequence>
<dbReference type="Pfam" id="PF07992">
    <property type="entry name" value="Pyr_redox_2"/>
    <property type="match status" value="1"/>
</dbReference>
<dbReference type="GO" id="GO:0004791">
    <property type="term" value="F:thioredoxin-disulfide reductase (NADPH) activity"/>
    <property type="evidence" value="ECO:0007669"/>
    <property type="project" value="UniProtKB-EC"/>
</dbReference>
<dbReference type="Pfam" id="PF00027">
    <property type="entry name" value="cNMP_binding"/>
    <property type="match status" value="1"/>
</dbReference>
<evidence type="ECO:0000313" key="6">
    <source>
        <dbReference type="Proteomes" id="UP000000637"/>
    </source>
</evidence>
<evidence type="ECO:0000256" key="3">
    <source>
        <dbReference type="ARBA" id="ARBA00048132"/>
    </source>
</evidence>
<dbReference type="PRINTS" id="PR00469">
    <property type="entry name" value="PNDRDTASEII"/>
</dbReference>
<dbReference type="InterPro" id="IPR014710">
    <property type="entry name" value="RmlC-like_jellyroll"/>
</dbReference>
<dbReference type="OrthoDB" id="109585at2"/>